<proteinExistence type="predicted"/>
<dbReference type="OMA" id="TRMPNEM"/>
<sequence length="252" mass="27910">MATQSGGLIRDQNINVHSDVAPFGVKSNVSKAQKHAALGGRRALNDISNSGRPSALQTLKNHNSKNVISVGEEIGPSKLISLGGKTKNISKAPEKVHRKALSDLTNSGKPHLHHGKNLSAVVEEQILPHAVAEEQFLHNHQSCIKVQAQAVDMDYFLKTIGLDNGNSMQLACPWVSPLSKKLKPESPSRYLEMEEVSELLYEDRSRWKKKTELNSELTPCGTLKSAKRSYMLWKECNSPKFMVTETPKLPKR</sequence>
<accession>A0A2R6RSQ4</accession>
<name>A0A2R6RSQ4_ACTCC</name>
<evidence type="ECO:0000313" key="1">
    <source>
        <dbReference type="EMBL" id="PSS33045.1"/>
    </source>
</evidence>
<dbReference type="GO" id="GO:0007346">
    <property type="term" value="P:regulation of mitotic cell cycle"/>
    <property type="evidence" value="ECO:0007669"/>
    <property type="project" value="InterPro"/>
</dbReference>
<organism evidence="1 2">
    <name type="scientific">Actinidia chinensis var. chinensis</name>
    <name type="common">Chinese soft-hair kiwi</name>
    <dbReference type="NCBI Taxonomy" id="1590841"/>
    <lineage>
        <taxon>Eukaryota</taxon>
        <taxon>Viridiplantae</taxon>
        <taxon>Streptophyta</taxon>
        <taxon>Embryophyta</taxon>
        <taxon>Tracheophyta</taxon>
        <taxon>Spermatophyta</taxon>
        <taxon>Magnoliopsida</taxon>
        <taxon>eudicotyledons</taxon>
        <taxon>Gunneridae</taxon>
        <taxon>Pentapetalae</taxon>
        <taxon>asterids</taxon>
        <taxon>Ericales</taxon>
        <taxon>Actinidiaceae</taxon>
        <taxon>Actinidia</taxon>
    </lineage>
</organism>
<protein>
    <submittedName>
        <fullName evidence="1">Ferrochelatase</fullName>
    </submittedName>
</protein>
<reference evidence="1 2" key="1">
    <citation type="submission" date="2017-07" db="EMBL/GenBank/DDBJ databases">
        <title>An improved, manually edited Actinidia chinensis var. chinensis (kiwifruit) genome highlights the challenges associated with draft genomes and gene prediction in plants.</title>
        <authorList>
            <person name="Pilkington S."/>
            <person name="Crowhurst R."/>
            <person name="Hilario E."/>
            <person name="Nardozza S."/>
            <person name="Fraser L."/>
            <person name="Peng Y."/>
            <person name="Gunaseelan K."/>
            <person name="Simpson R."/>
            <person name="Tahir J."/>
            <person name="Deroles S."/>
            <person name="Templeton K."/>
            <person name="Luo Z."/>
            <person name="Davy M."/>
            <person name="Cheng C."/>
            <person name="Mcneilage M."/>
            <person name="Scaglione D."/>
            <person name="Liu Y."/>
            <person name="Zhang Q."/>
            <person name="Datson P."/>
            <person name="De Silva N."/>
            <person name="Gardiner S."/>
            <person name="Bassett H."/>
            <person name="Chagne D."/>
            <person name="Mccallum J."/>
            <person name="Dzierzon H."/>
            <person name="Deng C."/>
            <person name="Wang Y.-Y."/>
            <person name="Barron N."/>
            <person name="Manako K."/>
            <person name="Bowen J."/>
            <person name="Foster T."/>
            <person name="Erridge Z."/>
            <person name="Tiffin H."/>
            <person name="Waite C."/>
            <person name="Davies K."/>
            <person name="Grierson E."/>
            <person name="Laing W."/>
            <person name="Kirk R."/>
            <person name="Chen X."/>
            <person name="Wood M."/>
            <person name="Montefiori M."/>
            <person name="Brummell D."/>
            <person name="Schwinn K."/>
            <person name="Catanach A."/>
            <person name="Fullerton C."/>
            <person name="Li D."/>
            <person name="Meiyalaghan S."/>
            <person name="Nieuwenhuizen N."/>
            <person name="Read N."/>
            <person name="Prakash R."/>
            <person name="Hunter D."/>
            <person name="Zhang H."/>
            <person name="Mckenzie M."/>
            <person name="Knabel M."/>
            <person name="Harris A."/>
            <person name="Allan A."/>
            <person name="Chen A."/>
            <person name="Janssen B."/>
            <person name="Plunkett B."/>
            <person name="Dwamena C."/>
            <person name="Voogd C."/>
            <person name="Leif D."/>
            <person name="Lafferty D."/>
            <person name="Souleyre E."/>
            <person name="Varkonyi-Gasic E."/>
            <person name="Gambi F."/>
            <person name="Hanley J."/>
            <person name="Yao J.-L."/>
            <person name="Cheung J."/>
            <person name="David K."/>
            <person name="Warren B."/>
            <person name="Marsh K."/>
            <person name="Snowden K."/>
            <person name="Lin-Wang K."/>
            <person name="Brian L."/>
            <person name="Martinez-Sanchez M."/>
            <person name="Wang M."/>
            <person name="Ileperuma N."/>
            <person name="Macnee N."/>
            <person name="Campin R."/>
            <person name="Mcatee P."/>
            <person name="Drummond R."/>
            <person name="Espley R."/>
            <person name="Ireland H."/>
            <person name="Wu R."/>
            <person name="Atkinson R."/>
            <person name="Karunairetnam S."/>
            <person name="Bulley S."/>
            <person name="Chunkath S."/>
            <person name="Hanley Z."/>
            <person name="Storey R."/>
            <person name="Thrimawithana A."/>
            <person name="Thomson S."/>
            <person name="David C."/>
            <person name="Testolin R."/>
        </authorList>
    </citation>
    <scope>NUCLEOTIDE SEQUENCE [LARGE SCALE GENOMIC DNA]</scope>
    <source>
        <strain evidence="2">cv. Red5</strain>
        <tissue evidence="1">Young leaf</tissue>
    </source>
</reference>
<evidence type="ECO:0000313" key="2">
    <source>
        <dbReference type="Proteomes" id="UP000241394"/>
    </source>
</evidence>
<dbReference type="InterPro" id="IPR039326">
    <property type="entry name" value="Patronus"/>
</dbReference>
<dbReference type="Proteomes" id="UP000241394">
    <property type="component" value="Chromosome LG3"/>
</dbReference>
<reference evidence="2" key="2">
    <citation type="journal article" date="2018" name="BMC Genomics">
        <title>A manually annotated Actinidia chinensis var. chinensis (kiwifruit) genome highlights the challenges associated with draft genomes and gene prediction in plants.</title>
        <authorList>
            <person name="Pilkington S.M."/>
            <person name="Crowhurst R."/>
            <person name="Hilario E."/>
            <person name="Nardozza S."/>
            <person name="Fraser L."/>
            <person name="Peng Y."/>
            <person name="Gunaseelan K."/>
            <person name="Simpson R."/>
            <person name="Tahir J."/>
            <person name="Deroles S.C."/>
            <person name="Templeton K."/>
            <person name="Luo Z."/>
            <person name="Davy M."/>
            <person name="Cheng C."/>
            <person name="McNeilage M."/>
            <person name="Scaglione D."/>
            <person name="Liu Y."/>
            <person name="Zhang Q."/>
            <person name="Datson P."/>
            <person name="De Silva N."/>
            <person name="Gardiner S.E."/>
            <person name="Bassett H."/>
            <person name="Chagne D."/>
            <person name="McCallum J."/>
            <person name="Dzierzon H."/>
            <person name="Deng C."/>
            <person name="Wang Y.Y."/>
            <person name="Barron L."/>
            <person name="Manako K."/>
            <person name="Bowen J."/>
            <person name="Foster T.M."/>
            <person name="Erridge Z.A."/>
            <person name="Tiffin H."/>
            <person name="Waite C.N."/>
            <person name="Davies K.M."/>
            <person name="Grierson E.P."/>
            <person name="Laing W.A."/>
            <person name="Kirk R."/>
            <person name="Chen X."/>
            <person name="Wood M."/>
            <person name="Montefiori M."/>
            <person name="Brummell D.A."/>
            <person name="Schwinn K.E."/>
            <person name="Catanach A."/>
            <person name="Fullerton C."/>
            <person name="Li D."/>
            <person name="Meiyalaghan S."/>
            <person name="Nieuwenhuizen N."/>
            <person name="Read N."/>
            <person name="Prakash R."/>
            <person name="Hunter D."/>
            <person name="Zhang H."/>
            <person name="McKenzie M."/>
            <person name="Knabel M."/>
            <person name="Harris A."/>
            <person name="Allan A.C."/>
            <person name="Gleave A."/>
            <person name="Chen A."/>
            <person name="Janssen B.J."/>
            <person name="Plunkett B."/>
            <person name="Ampomah-Dwamena C."/>
            <person name="Voogd C."/>
            <person name="Leif D."/>
            <person name="Lafferty D."/>
            <person name="Souleyre E.J.F."/>
            <person name="Varkonyi-Gasic E."/>
            <person name="Gambi F."/>
            <person name="Hanley J."/>
            <person name="Yao J.L."/>
            <person name="Cheung J."/>
            <person name="David K.M."/>
            <person name="Warren B."/>
            <person name="Marsh K."/>
            <person name="Snowden K.C."/>
            <person name="Lin-Wang K."/>
            <person name="Brian L."/>
            <person name="Martinez-Sanchez M."/>
            <person name="Wang M."/>
            <person name="Ileperuma N."/>
            <person name="Macnee N."/>
            <person name="Campin R."/>
            <person name="McAtee P."/>
            <person name="Drummond R.S.M."/>
            <person name="Espley R.V."/>
            <person name="Ireland H.S."/>
            <person name="Wu R."/>
            <person name="Atkinson R.G."/>
            <person name="Karunairetnam S."/>
            <person name="Bulley S."/>
            <person name="Chunkath S."/>
            <person name="Hanley Z."/>
            <person name="Storey R."/>
            <person name="Thrimawithana A.H."/>
            <person name="Thomson S."/>
            <person name="David C."/>
            <person name="Testolin R."/>
            <person name="Huang H."/>
            <person name="Hellens R.P."/>
            <person name="Schaffer R.J."/>
        </authorList>
    </citation>
    <scope>NUCLEOTIDE SEQUENCE [LARGE SCALE GENOMIC DNA]</scope>
    <source>
        <strain evidence="2">cv. Red5</strain>
    </source>
</reference>
<dbReference type="InParanoid" id="A0A2R6RSQ4"/>
<dbReference type="AlphaFoldDB" id="A0A2R6RSQ4"/>
<gene>
    <name evidence="1" type="ORF">CEY00_Acc03429</name>
</gene>
<dbReference type="PANTHER" id="PTHR35125">
    <property type="entry name" value="NEURON NAVIGATOR 1-LIKE-RELATED"/>
    <property type="match status" value="1"/>
</dbReference>
<dbReference type="PANTHER" id="PTHR35125:SF2">
    <property type="entry name" value="PROTEIN PATRONUS 2-LIKE"/>
    <property type="match status" value="1"/>
</dbReference>
<dbReference type="EMBL" id="NKQK01000003">
    <property type="protein sequence ID" value="PSS33045.1"/>
    <property type="molecule type" value="Genomic_DNA"/>
</dbReference>
<comment type="caution">
    <text evidence="1">The sequence shown here is derived from an EMBL/GenBank/DDBJ whole genome shotgun (WGS) entry which is preliminary data.</text>
</comment>
<keyword evidence="2" id="KW-1185">Reference proteome</keyword>
<dbReference type="OrthoDB" id="1902316at2759"/>
<dbReference type="Gramene" id="PSS33045">
    <property type="protein sequence ID" value="PSS33045"/>
    <property type="gene ID" value="CEY00_Acc03429"/>
</dbReference>